<feature type="transmembrane region" description="Helical" evidence="2">
    <location>
        <begin position="120"/>
        <end position="141"/>
    </location>
</feature>
<keyword evidence="2" id="KW-0472">Membrane</keyword>
<evidence type="ECO:0000313" key="4">
    <source>
        <dbReference type="Proteomes" id="UP001497623"/>
    </source>
</evidence>
<keyword evidence="4" id="KW-1185">Reference proteome</keyword>
<evidence type="ECO:0000256" key="2">
    <source>
        <dbReference type="SAM" id="Phobius"/>
    </source>
</evidence>
<reference evidence="3 4" key="1">
    <citation type="submission" date="2024-05" db="EMBL/GenBank/DDBJ databases">
        <authorList>
            <person name="Wallberg A."/>
        </authorList>
    </citation>
    <scope>NUCLEOTIDE SEQUENCE [LARGE SCALE GENOMIC DNA]</scope>
</reference>
<evidence type="ECO:0008006" key="5">
    <source>
        <dbReference type="Google" id="ProtNLM"/>
    </source>
</evidence>
<dbReference type="AlphaFoldDB" id="A0AAV2QQZ6"/>
<protein>
    <recommendedName>
        <fullName evidence="5">EB domain-containing protein</fullName>
    </recommendedName>
</protein>
<accession>A0AAV2QQZ6</accession>
<evidence type="ECO:0000313" key="3">
    <source>
        <dbReference type="EMBL" id="CAL4096418.1"/>
    </source>
</evidence>
<organism evidence="3 4">
    <name type="scientific">Meganyctiphanes norvegica</name>
    <name type="common">Northern krill</name>
    <name type="synonym">Thysanopoda norvegica</name>
    <dbReference type="NCBI Taxonomy" id="48144"/>
    <lineage>
        <taxon>Eukaryota</taxon>
        <taxon>Metazoa</taxon>
        <taxon>Ecdysozoa</taxon>
        <taxon>Arthropoda</taxon>
        <taxon>Crustacea</taxon>
        <taxon>Multicrustacea</taxon>
        <taxon>Malacostraca</taxon>
        <taxon>Eumalacostraca</taxon>
        <taxon>Eucarida</taxon>
        <taxon>Euphausiacea</taxon>
        <taxon>Euphausiidae</taxon>
        <taxon>Meganyctiphanes</taxon>
    </lineage>
</organism>
<feature type="compositionally biased region" description="Low complexity" evidence="1">
    <location>
        <begin position="218"/>
        <end position="232"/>
    </location>
</feature>
<evidence type="ECO:0000256" key="1">
    <source>
        <dbReference type="SAM" id="MobiDB-lite"/>
    </source>
</evidence>
<keyword evidence="2" id="KW-1133">Transmembrane helix</keyword>
<sequence>EMTAKVTDETSTVGPILYPCTTNENCTSLLSNSECINEECVCTGQYPVIDIVLNTCFKPAALNSTCRSTLQCERTDEKSLCDPVKKLCMCVEGFNMKEYPEVGFNCVEHKSAGSNVDPTMIIILGVMAAMFVIICVVLRLFSKARFRENRSIFNTPNPRLMNASLFKDSKLLSPAHDARRGSRASIRPPSRAPSVTSVNISGNRSRTGSRNGSIAAQGRRGSAISTASAAGSTTGGGGRKTPSPIKESKKETSVAIETVD</sequence>
<keyword evidence="2" id="KW-0812">Transmembrane</keyword>
<feature type="non-terminal residue" evidence="3">
    <location>
        <position position="1"/>
    </location>
</feature>
<dbReference type="Proteomes" id="UP001497623">
    <property type="component" value="Unassembled WGS sequence"/>
</dbReference>
<proteinExistence type="predicted"/>
<feature type="region of interest" description="Disordered" evidence="1">
    <location>
        <begin position="177"/>
        <end position="260"/>
    </location>
</feature>
<name>A0AAV2QQZ6_MEGNR</name>
<gene>
    <name evidence="3" type="ORF">MNOR_LOCUS15747</name>
</gene>
<feature type="compositionally biased region" description="Polar residues" evidence="1">
    <location>
        <begin position="193"/>
        <end position="214"/>
    </location>
</feature>
<dbReference type="EMBL" id="CAXKWB010009998">
    <property type="protein sequence ID" value="CAL4096418.1"/>
    <property type="molecule type" value="Genomic_DNA"/>
</dbReference>
<comment type="caution">
    <text evidence="3">The sequence shown here is derived from an EMBL/GenBank/DDBJ whole genome shotgun (WGS) entry which is preliminary data.</text>
</comment>